<evidence type="ECO:0000259" key="1">
    <source>
        <dbReference type="SMART" id="SM00829"/>
    </source>
</evidence>
<evidence type="ECO:0000313" key="2">
    <source>
        <dbReference type="EMBL" id="POY76432.1"/>
    </source>
</evidence>
<dbReference type="InterPro" id="IPR013154">
    <property type="entry name" value="ADH-like_N"/>
</dbReference>
<dbReference type="Gene3D" id="3.40.50.720">
    <property type="entry name" value="NAD(P)-binding Rossmann-like Domain"/>
    <property type="match status" value="1"/>
</dbReference>
<dbReference type="PANTHER" id="PTHR43677:SF4">
    <property type="entry name" value="QUINONE OXIDOREDUCTASE-LIKE PROTEIN 2"/>
    <property type="match status" value="1"/>
</dbReference>
<dbReference type="InterPro" id="IPR020843">
    <property type="entry name" value="ER"/>
</dbReference>
<comment type="caution">
    <text evidence="2">The sequence shown here is derived from an EMBL/GenBank/DDBJ whole genome shotgun (WGS) entry which is preliminary data.</text>
</comment>
<dbReference type="SUPFAM" id="SSF50129">
    <property type="entry name" value="GroES-like"/>
    <property type="match status" value="1"/>
</dbReference>
<dbReference type="InterPro" id="IPR051397">
    <property type="entry name" value="Zn-ADH-like_protein"/>
</dbReference>
<dbReference type="InterPro" id="IPR011032">
    <property type="entry name" value="GroES-like_sf"/>
</dbReference>
<evidence type="ECO:0000313" key="3">
    <source>
        <dbReference type="Proteomes" id="UP000237144"/>
    </source>
</evidence>
<accession>A0A2S5BI37</accession>
<dbReference type="Gene3D" id="3.90.180.10">
    <property type="entry name" value="Medium-chain alcohol dehydrogenases, catalytic domain"/>
    <property type="match status" value="2"/>
</dbReference>
<dbReference type="Pfam" id="PF08240">
    <property type="entry name" value="ADH_N"/>
    <property type="match status" value="1"/>
</dbReference>
<dbReference type="AlphaFoldDB" id="A0A2S5BI37"/>
<feature type="domain" description="Enoyl reductase (ER)" evidence="1">
    <location>
        <begin position="16"/>
        <end position="241"/>
    </location>
</feature>
<protein>
    <recommendedName>
        <fullName evidence="1">Enoyl reductase (ER) domain-containing protein</fullName>
    </recommendedName>
</protein>
<dbReference type="OrthoDB" id="10257049at2759"/>
<keyword evidence="3" id="KW-1185">Reference proteome</keyword>
<gene>
    <name evidence="2" type="ORF">BMF94_0631</name>
</gene>
<sequence length="251" mass="27451">MLHRKAYVIEEYIKPEQLPNRLVEWKDPELKENEILIDVHYAGLNFFDILQIQGKYQLKPPFPWISGAEFSGVVAANSPIPKGCTFVPGKTRVFGAGQGSYAEKIKVDYRTLIEVPASMGLDAAAGLYVTMPTSYAALVNRARTQPGEWVLVHAAAGGGSIQKIPANLLLLKNVAAMGVHWGAYARNEPEAVPQVWKELLALFESGKVRGPVFEKVFDGLEAVPEGLRALGARETWGKAVVKVKGGREGKL</sequence>
<dbReference type="STRING" id="741276.A0A2S5BI37"/>
<dbReference type="PANTHER" id="PTHR43677">
    <property type="entry name" value="SHORT-CHAIN DEHYDROGENASE/REDUCTASE"/>
    <property type="match status" value="1"/>
</dbReference>
<reference evidence="2 3" key="1">
    <citation type="journal article" date="2018" name="Front. Microbiol.">
        <title>Prospects for Fungal Bioremediation of Acidic Radioactive Waste Sites: Characterization and Genome Sequence of Rhodotorula taiwanensis MD1149.</title>
        <authorList>
            <person name="Tkavc R."/>
            <person name="Matrosova V.Y."/>
            <person name="Grichenko O.E."/>
            <person name="Gostincar C."/>
            <person name="Volpe R.P."/>
            <person name="Klimenkova P."/>
            <person name="Gaidamakova E.K."/>
            <person name="Zhou C.E."/>
            <person name="Stewart B.J."/>
            <person name="Lyman M.G."/>
            <person name="Malfatti S.A."/>
            <person name="Rubinfeld B."/>
            <person name="Courtot M."/>
            <person name="Singh J."/>
            <person name="Dalgard C.L."/>
            <person name="Hamilton T."/>
            <person name="Frey K.G."/>
            <person name="Gunde-Cimerman N."/>
            <person name="Dugan L."/>
            <person name="Daly M.J."/>
        </authorList>
    </citation>
    <scope>NUCLEOTIDE SEQUENCE [LARGE SCALE GENOMIC DNA]</scope>
    <source>
        <strain evidence="2 3">MD1149</strain>
    </source>
</reference>
<proteinExistence type="predicted"/>
<dbReference type="GO" id="GO:0016491">
    <property type="term" value="F:oxidoreductase activity"/>
    <property type="evidence" value="ECO:0007669"/>
    <property type="project" value="InterPro"/>
</dbReference>
<dbReference type="Proteomes" id="UP000237144">
    <property type="component" value="Unassembled WGS sequence"/>
</dbReference>
<dbReference type="GO" id="GO:0005739">
    <property type="term" value="C:mitochondrion"/>
    <property type="evidence" value="ECO:0007669"/>
    <property type="project" value="TreeGrafter"/>
</dbReference>
<dbReference type="SMART" id="SM00829">
    <property type="entry name" value="PKS_ER"/>
    <property type="match status" value="1"/>
</dbReference>
<organism evidence="2 3">
    <name type="scientific">Rhodotorula taiwanensis</name>
    <dbReference type="NCBI Taxonomy" id="741276"/>
    <lineage>
        <taxon>Eukaryota</taxon>
        <taxon>Fungi</taxon>
        <taxon>Dikarya</taxon>
        <taxon>Basidiomycota</taxon>
        <taxon>Pucciniomycotina</taxon>
        <taxon>Microbotryomycetes</taxon>
        <taxon>Sporidiobolales</taxon>
        <taxon>Sporidiobolaceae</taxon>
        <taxon>Rhodotorula</taxon>
    </lineage>
</organism>
<dbReference type="EMBL" id="PJQD01000005">
    <property type="protein sequence ID" value="POY76432.1"/>
    <property type="molecule type" value="Genomic_DNA"/>
</dbReference>
<name>A0A2S5BI37_9BASI</name>